<name>A0A2T3AN47_9PEZI</name>
<feature type="compositionally biased region" description="Basic and acidic residues" evidence="1">
    <location>
        <begin position="218"/>
        <end position="240"/>
    </location>
</feature>
<organism evidence="2 3">
    <name type="scientific">Coniella lustricola</name>
    <dbReference type="NCBI Taxonomy" id="2025994"/>
    <lineage>
        <taxon>Eukaryota</taxon>
        <taxon>Fungi</taxon>
        <taxon>Dikarya</taxon>
        <taxon>Ascomycota</taxon>
        <taxon>Pezizomycotina</taxon>
        <taxon>Sordariomycetes</taxon>
        <taxon>Sordariomycetidae</taxon>
        <taxon>Diaporthales</taxon>
        <taxon>Schizoparmaceae</taxon>
        <taxon>Coniella</taxon>
    </lineage>
</organism>
<protein>
    <recommendedName>
        <fullName evidence="4">C2H2-type domain-containing protein</fullName>
    </recommendedName>
</protein>
<evidence type="ECO:0008006" key="4">
    <source>
        <dbReference type="Google" id="ProtNLM"/>
    </source>
</evidence>
<dbReference type="AlphaFoldDB" id="A0A2T3AN47"/>
<dbReference type="PANTHER" id="PTHR38167">
    <property type="entry name" value="C2H2-TYPE DOMAIN-CONTAINING PROTEIN"/>
    <property type="match status" value="1"/>
</dbReference>
<dbReference type="Proteomes" id="UP000241462">
    <property type="component" value="Unassembled WGS sequence"/>
</dbReference>
<evidence type="ECO:0000313" key="2">
    <source>
        <dbReference type="EMBL" id="PSS03824.1"/>
    </source>
</evidence>
<sequence>MDRLLAAPESLIHSVLVALCDDHRIQARALKYLAELQDFAATINDAKDADDDAATATAAAVAVVERPGSSKARPLKRKATPQRTQLCIRCKRAFDPVHNSPTACSYHDGDLEVDEGSDLWAGWQEDVHGPLASAENREDYPQGFVWSCCDKTGTYPGCSKGYHLAIRHNNFDRLRMATRQDSSPDIERVFEGRLLRANEFINESLLTDDEEDGTTPTRSKDLSEHAIDSNASEKTERVSEADDIQEALPPPLLPATEVAHDE</sequence>
<reference evidence="2 3" key="1">
    <citation type="journal article" date="2018" name="Mycol. Prog.">
        <title>Coniella lustricola, a new species from submerged detritus.</title>
        <authorList>
            <person name="Raudabaugh D.B."/>
            <person name="Iturriaga T."/>
            <person name="Carver A."/>
            <person name="Mondo S."/>
            <person name="Pangilinan J."/>
            <person name="Lipzen A."/>
            <person name="He G."/>
            <person name="Amirebrahimi M."/>
            <person name="Grigoriev I.V."/>
            <person name="Miller A.N."/>
        </authorList>
    </citation>
    <scope>NUCLEOTIDE SEQUENCE [LARGE SCALE GENOMIC DNA]</scope>
    <source>
        <strain evidence="2 3">B22-T-1</strain>
    </source>
</reference>
<evidence type="ECO:0000256" key="1">
    <source>
        <dbReference type="SAM" id="MobiDB-lite"/>
    </source>
</evidence>
<dbReference type="STRING" id="2025994.A0A2T3AN47"/>
<dbReference type="PANTHER" id="PTHR38167:SF1">
    <property type="entry name" value="C2H2-TYPE DOMAIN-CONTAINING PROTEIN"/>
    <property type="match status" value="1"/>
</dbReference>
<feature type="region of interest" description="Disordered" evidence="1">
    <location>
        <begin position="205"/>
        <end position="262"/>
    </location>
</feature>
<dbReference type="EMBL" id="KZ678373">
    <property type="protein sequence ID" value="PSS03824.1"/>
    <property type="molecule type" value="Genomic_DNA"/>
</dbReference>
<gene>
    <name evidence="2" type="ORF">BD289DRAFT_478309</name>
</gene>
<dbReference type="InParanoid" id="A0A2T3AN47"/>
<evidence type="ECO:0000313" key="3">
    <source>
        <dbReference type="Proteomes" id="UP000241462"/>
    </source>
</evidence>
<accession>A0A2T3AN47</accession>
<dbReference type="OrthoDB" id="5422613at2759"/>
<proteinExistence type="predicted"/>
<keyword evidence="3" id="KW-1185">Reference proteome</keyword>